<evidence type="ECO:0000256" key="1">
    <source>
        <dbReference type="SAM" id="MobiDB-lite"/>
    </source>
</evidence>
<dbReference type="RefSeq" id="WP_149399454.1">
    <property type="nucleotide sequence ID" value="NZ_BIXY01000001.1"/>
</dbReference>
<keyword evidence="2" id="KW-0812">Transmembrane</keyword>
<keyword evidence="5" id="KW-1185">Reference proteome</keyword>
<feature type="transmembrane region" description="Helical" evidence="2">
    <location>
        <begin position="107"/>
        <end position="132"/>
    </location>
</feature>
<keyword evidence="2" id="KW-0472">Membrane</keyword>
<protein>
    <recommendedName>
        <fullName evidence="3">DUF4097 domain-containing protein</fullName>
    </recommendedName>
</protein>
<dbReference type="Proteomes" id="UP000322530">
    <property type="component" value="Unassembled WGS sequence"/>
</dbReference>
<dbReference type="EMBL" id="BIXY01000001">
    <property type="protein sequence ID" value="GCF06669.1"/>
    <property type="molecule type" value="Genomic_DNA"/>
</dbReference>
<accession>A0A5A5T6S0</accession>
<dbReference type="PANTHER" id="PTHR34094:SF1">
    <property type="entry name" value="PROTEIN FAM185A"/>
    <property type="match status" value="1"/>
</dbReference>
<keyword evidence="2" id="KW-1133">Transmembrane helix</keyword>
<dbReference type="PANTHER" id="PTHR34094">
    <property type="match status" value="1"/>
</dbReference>
<feature type="region of interest" description="Disordered" evidence="1">
    <location>
        <begin position="403"/>
        <end position="424"/>
    </location>
</feature>
<feature type="domain" description="DUF4097" evidence="3">
    <location>
        <begin position="154"/>
        <end position="375"/>
    </location>
</feature>
<feature type="transmembrane region" description="Helical" evidence="2">
    <location>
        <begin position="83"/>
        <end position="101"/>
    </location>
</feature>
<dbReference type="OrthoDB" id="155325at2"/>
<evidence type="ECO:0000313" key="5">
    <source>
        <dbReference type="Proteomes" id="UP000322530"/>
    </source>
</evidence>
<evidence type="ECO:0000256" key="2">
    <source>
        <dbReference type="SAM" id="Phobius"/>
    </source>
</evidence>
<organism evidence="4 5">
    <name type="scientific">Dictyobacter arantiisoli</name>
    <dbReference type="NCBI Taxonomy" id="2014874"/>
    <lineage>
        <taxon>Bacteria</taxon>
        <taxon>Bacillati</taxon>
        <taxon>Chloroflexota</taxon>
        <taxon>Ktedonobacteria</taxon>
        <taxon>Ktedonobacterales</taxon>
        <taxon>Dictyobacteraceae</taxon>
        <taxon>Dictyobacter</taxon>
    </lineage>
</organism>
<gene>
    <name evidence="4" type="ORF">KDI_02330</name>
</gene>
<dbReference type="AlphaFoldDB" id="A0A5A5T6S0"/>
<proteinExistence type="predicted"/>
<sequence>MQSQEGDYHPQYQYEPEHVSTEERVENTDPREHRQQADSPSYTDSEFTFNYQDGYSGQIFEEDSWFREDKGAKLRPRSEPQRGSGNILLLLGILLIGFVLGEVATQFIGITIAWLIWIPIALLVAAGIFVVISNWRVVVAPLPVQTFPIQEHARLVIDNFAGNISVRRGEQSMVTLAPTTHASGLGNLSNAIKVNAYQQGDNVSIASMVPRLLFGFRRADLVITVPEQCDIQLKNGSGKVSIKNLTGEIKVHTGSGSIEAAALQGSLALKTGSGSVDVAHLQGQIAIKTGSGSMQATQLDGSILLSTGSGPIVVDGLRGQSQFTTGSGRIEALSAQLKGNSTFKTGSGSISFSGTLDSFGDYRLKTGSGHINFILASQTAFNLKAATGSGRIINEFGSDEVGTGPRAQLSAKTGSGGITIQRGQ</sequence>
<name>A0A5A5T6S0_9CHLR</name>
<feature type="region of interest" description="Disordered" evidence="1">
    <location>
        <begin position="1"/>
        <end position="46"/>
    </location>
</feature>
<evidence type="ECO:0000259" key="3">
    <source>
        <dbReference type="Pfam" id="PF13349"/>
    </source>
</evidence>
<dbReference type="Pfam" id="PF13349">
    <property type="entry name" value="DUF4097"/>
    <property type="match status" value="1"/>
</dbReference>
<feature type="compositionally biased region" description="Basic and acidic residues" evidence="1">
    <location>
        <begin position="15"/>
        <end position="36"/>
    </location>
</feature>
<reference evidence="4 5" key="1">
    <citation type="submission" date="2019-01" db="EMBL/GenBank/DDBJ databases">
        <title>Draft genome sequence of Dictyobacter sp. Uno17.</title>
        <authorList>
            <person name="Wang C.M."/>
            <person name="Zheng Y."/>
            <person name="Sakai Y."/>
            <person name="Abe K."/>
            <person name="Yokota A."/>
            <person name="Yabe S."/>
        </authorList>
    </citation>
    <scope>NUCLEOTIDE SEQUENCE [LARGE SCALE GENOMIC DNA]</scope>
    <source>
        <strain evidence="4 5">Uno17</strain>
    </source>
</reference>
<evidence type="ECO:0000313" key="4">
    <source>
        <dbReference type="EMBL" id="GCF06669.1"/>
    </source>
</evidence>
<dbReference type="InterPro" id="IPR025164">
    <property type="entry name" value="Toastrack_DUF4097"/>
</dbReference>
<feature type="compositionally biased region" description="Polar residues" evidence="1">
    <location>
        <begin position="37"/>
        <end position="46"/>
    </location>
</feature>
<comment type="caution">
    <text evidence="4">The sequence shown here is derived from an EMBL/GenBank/DDBJ whole genome shotgun (WGS) entry which is preliminary data.</text>
</comment>